<dbReference type="GO" id="GO:0016787">
    <property type="term" value="F:hydrolase activity"/>
    <property type="evidence" value="ECO:0007669"/>
    <property type="project" value="InterPro"/>
</dbReference>
<dbReference type="SUPFAM" id="SSF53474">
    <property type="entry name" value="alpha/beta-Hydrolases"/>
    <property type="match status" value="1"/>
</dbReference>
<name>A0AAN7LVI4_TRANT</name>
<evidence type="ECO:0000313" key="2">
    <source>
        <dbReference type="EMBL" id="KAK4796453.1"/>
    </source>
</evidence>
<accession>A0AAN7LVI4</accession>
<gene>
    <name evidence="2" type="ORF">SAY86_028779</name>
</gene>
<dbReference type="EMBL" id="JAXQNO010000006">
    <property type="protein sequence ID" value="KAK4796453.1"/>
    <property type="molecule type" value="Genomic_DNA"/>
</dbReference>
<dbReference type="Pfam" id="PF01738">
    <property type="entry name" value="DLH"/>
    <property type="match status" value="1"/>
</dbReference>
<dbReference type="PANTHER" id="PTHR17630">
    <property type="entry name" value="DIENELACTONE HYDROLASE"/>
    <property type="match status" value="1"/>
</dbReference>
<evidence type="ECO:0000313" key="3">
    <source>
        <dbReference type="Proteomes" id="UP001346149"/>
    </source>
</evidence>
<keyword evidence="3" id="KW-1185">Reference proteome</keyword>
<dbReference type="Proteomes" id="UP001346149">
    <property type="component" value="Unassembled WGS sequence"/>
</dbReference>
<comment type="caution">
    <text evidence="2">The sequence shown here is derived from an EMBL/GenBank/DDBJ whole genome shotgun (WGS) entry which is preliminary data.</text>
</comment>
<dbReference type="InterPro" id="IPR029058">
    <property type="entry name" value="AB_hydrolase_fold"/>
</dbReference>
<dbReference type="PANTHER" id="PTHR17630:SF97">
    <property type="entry name" value="ENDO-1,31,4-BETA-D-GLUCANASE-LIKE"/>
    <property type="match status" value="1"/>
</dbReference>
<dbReference type="Gene3D" id="3.40.50.1820">
    <property type="entry name" value="alpha/beta hydrolase"/>
    <property type="match status" value="1"/>
</dbReference>
<evidence type="ECO:0000259" key="1">
    <source>
        <dbReference type="Pfam" id="PF01738"/>
    </source>
</evidence>
<feature type="domain" description="Dienelactone hydrolase" evidence="1">
    <location>
        <begin position="64"/>
        <end position="259"/>
    </location>
</feature>
<reference evidence="2 3" key="1">
    <citation type="journal article" date="2023" name="Hortic Res">
        <title>Pangenome of water caltrop reveals structural variations and asymmetric subgenome divergence after allopolyploidization.</title>
        <authorList>
            <person name="Zhang X."/>
            <person name="Chen Y."/>
            <person name="Wang L."/>
            <person name="Yuan Y."/>
            <person name="Fang M."/>
            <person name="Shi L."/>
            <person name="Lu R."/>
            <person name="Comes H.P."/>
            <person name="Ma Y."/>
            <person name="Chen Y."/>
            <person name="Huang G."/>
            <person name="Zhou Y."/>
            <person name="Zheng Z."/>
            <person name="Qiu Y."/>
        </authorList>
    </citation>
    <scope>NUCLEOTIDE SEQUENCE [LARGE SCALE GENOMIC DNA]</scope>
    <source>
        <strain evidence="2">F231</strain>
    </source>
</reference>
<proteinExistence type="predicted"/>
<dbReference type="AlphaFoldDB" id="A0AAN7LVI4"/>
<sequence length="261" mass="28479">MSGPQCCENPPTLNPNCGSGHLERIAGLNAYVTGLPESKFTVVLVSDIFGITPPSLRSPLVSFLVFFHYFGGFEAPNLRNLADKVAASGFYVVVPDYFKGDPYNPENAERPIAIWLKDHGHDKGFEETKLIVEALKGKGLSPIGAAGFCWGAKVVVELSKLGLIEAAVMLHPSFVTVEDIKAVTVPICVLGAEIDQMSPPVLLKKFEEALATKPEVDAFVKIFPKVSHGWTVRYDVGNAEAVKCAEEAHLDMTEWFVKYLK</sequence>
<protein>
    <recommendedName>
        <fullName evidence="1">Dienelactone hydrolase domain-containing protein</fullName>
    </recommendedName>
</protein>
<dbReference type="InterPro" id="IPR002925">
    <property type="entry name" value="Dienelactn_hydro"/>
</dbReference>
<organism evidence="2 3">
    <name type="scientific">Trapa natans</name>
    <name type="common">Water chestnut</name>
    <dbReference type="NCBI Taxonomy" id="22666"/>
    <lineage>
        <taxon>Eukaryota</taxon>
        <taxon>Viridiplantae</taxon>
        <taxon>Streptophyta</taxon>
        <taxon>Embryophyta</taxon>
        <taxon>Tracheophyta</taxon>
        <taxon>Spermatophyta</taxon>
        <taxon>Magnoliopsida</taxon>
        <taxon>eudicotyledons</taxon>
        <taxon>Gunneridae</taxon>
        <taxon>Pentapetalae</taxon>
        <taxon>rosids</taxon>
        <taxon>malvids</taxon>
        <taxon>Myrtales</taxon>
        <taxon>Lythraceae</taxon>
        <taxon>Trapa</taxon>
    </lineage>
</organism>